<protein>
    <recommendedName>
        <fullName evidence="5">YtxH-like protein</fullName>
    </recommendedName>
</protein>
<dbReference type="EMBL" id="SNWM01000003">
    <property type="protein sequence ID" value="TDO21847.1"/>
    <property type="molecule type" value="Genomic_DNA"/>
</dbReference>
<feature type="compositionally biased region" description="Polar residues" evidence="1">
    <location>
        <begin position="81"/>
        <end position="91"/>
    </location>
</feature>
<keyword evidence="4" id="KW-1185">Reference proteome</keyword>
<evidence type="ECO:0000256" key="1">
    <source>
        <dbReference type="SAM" id="MobiDB-lite"/>
    </source>
</evidence>
<keyword evidence="2" id="KW-0472">Membrane</keyword>
<name>A0A4R6IIQ8_9SPHI</name>
<organism evidence="3 4">
    <name type="scientific">Pedobacter duraquae</name>
    <dbReference type="NCBI Taxonomy" id="425511"/>
    <lineage>
        <taxon>Bacteria</taxon>
        <taxon>Pseudomonadati</taxon>
        <taxon>Bacteroidota</taxon>
        <taxon>Sphingobacteriia</taxon>
        <taxon>Sphingobacteriales</taxon>
        <taxon>Sphingobacteriaceae</taxon>
        <taxon>Pedobacter</taxon>
    </lineage>
</organism>
<proteinExistence type="predicted"/>
<keyword evidence="2" id="KW-0812">Transmembrane</keyword>
<sequence>MGIVPMKTILMKFSKVEPKMPVVALLVGIAVGAAFGILFAPKSKSRSKHATTTKPIPDLRAHSLEVSEKLTGSPEQIPDLTKTTLKQTGPKSRQLPIEA</sequence>
<gene>
    <name evidence="3" type="ORF">CLV32_2955</name>
</gene>
<reference evidence="3 4" key="1">
    <citation type="submission" date="2019-03" db="EMBL/GenBank/DDBJ databases">
        <title>Genomic Encyclopedia of Archaeal and Bacterial Type Strains, Phase II (KMG-II): from individual species to whole genera.</title>
        <authorList>
            <person name="Goeker M."/>
        </authorList>
    </citation>
    <scope>NUCLEOTIDE SEQUENCE [LARGE SCALE GENOMIC DNA]</scope>
    <source>
        <strain evidence="3 4">DSM 19034</strain>
    </source>
</reference>
<evidence type="ECO:0000313" key="4">
    <source>
        <dbReference type="Proteomes" id="UP000295499"/>
    </source>
</evidence>
<accession>A0A4R6IIQ8</accession>
<dbReference type="Proteomes" id="UP000295499">
    <property type="component" value="Unassembled WGS sequence"/>
</dbReference>
<comment type="caution">
    <text evidence="3">The sequence shown here is derived from an EMBL/GenBank/DDBJ whole genome shotgun (WGS) entry which is preliminary data.</text>
</comment>
<evidence type="ECO:0000256" key="2">
    <source>
        <dbReference type="SAM" id="Phobius"/>
    </source>
</evidence>
<feature type="transmembrane region" description="Helical" evidence="2">
    <location>
        <begin position="20"/>
        <end position="40"/>
    </location>
</feature>
<evidence type="ECO:0000313" key="3">
    <source>
        <dbReference type="EMBL" id="TDO21847.1"/>
    </source>
</evidence>
<keyword evidence="2" id="KW-1133">Transmembrane helix</keyword>
<feature type="region of interest" description="Disordered" evidence="1">
    <location>
        <begin position="43"/>
        <end position="62"/>
    </location>
</feature>
<feature type="region of interest" description="Disordered" evidence="1">
    <location>
        <begin position="68"/>
        <end position="99"/>
    </location>
</feature>
<evidence type="ECO:0008006" key="5">
    <source>
        <dbReference type="Google" id="ProtNLM"/>
    </source>
</evidence>
<dbReference type="AlphaFoldDB" id="A0A4R6IIQ8"/>